<feature type="repeat" description="FG-GAP" evidence="15">
    <location>
        <begin position="344"/>
        <end position="405"/>
    </location>
</feature>
<dbReference type="Gene3D" id="2.60.40.1460">
    <property type="entry name" value="Integrin domains. Chain A, domain 2"/>
    <property type="match status" value="1"/>
</dbReference>
<keyword evidence="13 16" id="KW-0675">Receptor</keyword>
<protein>
    <recommendedName>
        <fullName evidence="23">Integrin alpha-3</fullName>
    </recommendedName>
</protein>
<dbReference type="Pfam" id="PF20806">
    <property type="entry name" value="Integrin_A_Ig_3"/>
    <property type="match status" value="1"/>
</dbReference>
<evidence type="ECO:0000256" key="6">
    <source>
        <dbReference type="ARBA" id="ARBA00022729"/>
    </source>
</evidence>
<feature type="repeat" description="FG-GAP" evidence="15">
    <location>
        <begin position="466"/>
        <end position="528"/>
    </location>
</feature>
<evidence type="ECO:0000256" key="5">
    <source>
        <dbReference type="ARBA" id="ARBA00022692"/>
    </source>
</evidence>
<dbReference type="GO" id="GO:0098609">
    <property type="term" value="P:cell-cell adhesion"/>
    <property type="evidence" value="ECO:0007669"/>
    <property type="project" value="TreeGrafter"/>
</dbReference>
<dbReference type="GO" id="GO:0007229">
    <property type="term" value="P:integrin-mediated signaling pathway"/>
    <property type="evidence" value="ECO:0007669"/>
    <property type="project" value="UniProtKB-KW"/>
</dbReference>
<evidence type="ECO:0000256" key="8">
    <source>
        <dbReference type="ARBA" id="ARBA00022889"/>
    </source>
</evidence>
<evidence type="ECO:0000256" key="15">
    <source>
        <dbReference type="PROSITE-ProRule" id="PRU00803"/>
    </source>
</evidence>
<name>A0A7J7EJF9_DICBM</name>
<evidence type="ECO:0000256" key="7">
    <source>
        <dbReference type="ARBA" id="ARBA00022737"/>
    </source>
</evidence>
<dbReference type="Proteomes" id="UP000551758">
    <property type="component" value="Unassembled WGS sequence"/>
</dbReference>
<organism evidence="21 22">
    <name type="scientific">Diceros bicornis minor</name>
    <name type="common">South-central black rhinoceros</name>
    <dbReference type="NCBI Taxonomy" id="77932"/>
    <lineage>
        <taxon>Eukaryota</taxon>
        <taxon>Metazoa</taxon>
        <taxon>Chordata</taxon>
        <taxon>Craniata</taxon>
        <taxon>Vertebrata</taxon>
        <taxon>Euteleostomi</taxon>
        <taxon>Mammalia</taxon>
        <taxon>Eutheria</taxon>
        <taxon>Laurasiatheria</taxon>
        <taxon>Perissodactyla</taxon>
        <taxon>Rhinocerotidae</taxon>
        <taxon>Diceros</taxon>
    </lineage>
</organism>
<dbReference type="SUPFAM" id="SSF69318">
    <property type="entry name" value="Integrin alpha N-terminal domain"/>
    <property type="match status" value="1"/>
</dbReference>
<evidence type="ECO:0000256" key="17">
    <source>
        <dbReference type="SAM" id="MobiDB-lite"/>
    </source>
</evidence>
<dbReference type="Gene3D" id="1.20.5.930">
    <property type="entry name" value="Bicelle-embedded integrin alpha(iib) transmembrane segment"/>
    <property type="match status" value="1"/>
</dbReference>
<evidence type="ECO:0008006" key="23">
    <source>
        <dbReference type="Google" id="ProtNLM"/>
    </source>
</evidence>
<feature type="repeat" description="FG-GAP" evidence="15">
    <location>
        <begin position="287"/>
        <end position="343"/>
    </location>
</feature>
<dbReference type="InterPro" id="IPR013519">
    <property type="entry name" value="Int_alpha_beta-p"/>
</dbReference>
<dbReference type="GO" id="GO:0009897">
    <property type="term" value="C:external side of plasma membrane"/>
    <property type="evidence" value="ECO:0007669"/>
    <property type="project" value="TreeGrafter"/>
</dbReference>
<evidence type="ECO:0000256" key="10">
    <source>
        <dbReference type="ARBA" id="ARBA00022989"/>
    </source>
</evidence>
<dbReference type="GO" id="GO:0008305">
    <property type="term" value="C:integrin complex"/>
    <property type="evidence" value="ECO:0007669"/>
    <property type="project" value="InterPro"/>
</dbReference>
<dbReference type="EMBL" id="JACDTQ010002743">
    <property type="protein sequence ID" value="KAF5915952.1"/>
    <property type="molecule type" value="Genomic_DNA"/>
</dbReference>
<dbReference type="InterPro" id="IPR048286">
    <property type="entry name" value="Integrin_alpha_Ig-like_3"/>
</dbReference>
<keyword evidence="12 16" id="KW-0472">Membrane</keyword>
<keyword evidence="6" id="KW-0732">Signal</keyword>
<feature type="domain" description="Integrin alpha second immunoglobulin-like" evidence="19">
    <location>
        <begin position="666"/>
        <end position="807"/>
    </location>
</feature>
<feature type="domain" description="Integrin alpha third immunoglobulin-like" evidence="20">
    <location>
        <begin position="814"/>
        <end position="1030"/>
    </location>
</feature>
<evidence type="ECO:0000256" key="9">
    <source>
        <dbReference type="ARBA" id="ARBA00022949"/>
    </source>
</evidence>
<comment type="similarity">
    <text evidence="3 16">Belongs to the integrin alpha chain family.</text>
</comment>
<proteinExistence type="inferred from homology"/>
<dbReference type="GO" id="GO:0033627">
    <property type="term" value="P:cell adhesion mediated by integrin"/>
    <property type="evidence" value="ECO:0007669"/>
    <property type="project" value="TreeGrafter"/>
</dbReference>
<evidence type="ECO:0000259" key="19">
    <source>
        <dbReference type="Pfam" id="PF20805"/>
    </source>
</evidence>
<feature type="region of interest" description="Disordered" evidence="17">
    <location>
        <begin position="40"/>
        <end position="59"/>
    </location>
</feature>
<feature type="repeat" description="FG-GAP" evidence="15">
    <location>
        <begin position="89"/>
        <end position="154"/>
    </location>
</feature>
<dbReference type="GO" id="GO:0005178">
    <property type="term" value="F:integrin binding"/>
    <property type="evidence" value="ECO:0007669"/>
    <property type="project" value="TreeGrafter"/>
</dbReference>
<gene>
    <name evidence="21" type="ORF">HPG69_003025</name>
</gene>
<feature type="transmembrane region" description="Helical" evidence="16">
    <location>
        <begin position="1043"/>
        <end position="1065"/>
    </location>
</feature>
<evidence type="ECO:0000256" key="12">
    <source>
        <dbReference type="ARBA" id="ARBA00023136"/>
    </source>
</evidence>
<keyword evidence="14" id="KW-0325">Glycoprotein</keyword>
<dbReference type="Pfam" id="PF08441">
    <property type="entry name" value="Integrin_A_Ig_1"/>
    <property type="match status" value="1"/>
</dbReference>
<dbReference type="InterPro" id="IPR048285">
    <property type="entry name" value="Integrin_alpha_Ig-like_2"/>
</dbReference>
<dbReference type="PRINTS" id="PR01185">
    <property type="entry name" value="INTEGRINA"/>
</dbReference>
<evidence type="ECO:0000313" key="21">
    <source>
        <dbReference type="EMBL" id="KAF5915952.1"/>
    </source>
</evidence>
<feature type="domain" description="Integrin alpha first immunoglubulin-like" evidence="18">
    <location>
        <begin position="513"/>
        <end position="665"/>
    </location>
</feature>
<dbReference type="FunFam" id="2.60.40.1530:FF:000004">
    <property type="entry name" value="Integrin subunit alpha 3"/>
    <property type="match status" value="1"/>
</dbReference>
<keyword evidence="8 16" id="KW-0130">Cell adhesion</keyword>
<keyword evidence="11 16" id="KW-0401">Integrin</keyword>
<comment type="subcellular location">
    <subcellularLocation>
        <location evidence="1">Cell junction</location>
    </subcellularLocation>
    <subcellularLocation>
        <location evidence="2 16">Membrane</location>
        <topology evidence="2 16">Single-pass type I membrane protein</topology>
    </subcellularLocation>
</comment>
<evidence type="ECO:0000256" key="3">
    <source>
        <dbReference type="ARBA" id="ARBA00008054"/>
    </source>
</evidence>
<dbReference type="SUPFAM" id="SSF69179">
    <property type="entry name" value="Integrin domains"/>
    <property type="match status" value="3"/>
</dbReference>
<sequence length="1117" mass="124459">MRREGQCCPFKRRRRSRDLFSFPGRKAELGLGAQAPRPHAFLPGSPLPPAAMGPGPRHGSRVQHPMLCALALMVAAGGRVTSAFNLDTRFLVVKEAGNPGSLFGYSVALHRQTERQQRYLLLAGAPRDLAVPDGYTNRTGAVYLCPLTAQKDDCERMDIVEKSDPRHHIIEDMWLGVTVASQGPAGRVLVCAHRYTQVLWSGLEDQRRMVGKCYVRGNDLELDPTDDWQTYHNEMCNSNTDYLETGMCQLGTSGGFTQNTVYFGAPGAYNWKGNSYMIQRKDWDLSEYSYKDPEGQGNLYIGYTVQVGSAILHPTDITIVTGAPRHRHMGAVFLLSQEAGGDLRRRQVLEGTQVGAYFGSAIALADLNNDGWQDLLVGAPYYFERKEEVGGAIYVFMNQAGTSFPAHPSLLLHGPSRSAFGFSVASIGDINQDGFQDIAVGAPFEGLGTVYIYHSSSRGLLRQPQQIIHGEKLGLPGLATFGYSLSGQMDVDENFYPDLLVGSLSDRIVLLRARPVINILHRTLVARPSVLDPALCTATSCVQVELCFAYNQSAGNPNYRRNITLSYTLEADRDRRPPRLRFARSQSAVFHGFFSMPEMRCQTLELLLMDNVRDKLRPIIISMNYSLPLRMPERPRLGLRSLDAYPVLNQAQALENHTEVQFQKECGQDNKCDSNLQMRAAFVSEQGQRLSRLQYSRDLRRLLLSIDVTNTRSRERAGEDAHEALLTLVVPPALLLSSVRPPGACQANESIVCELGNPFKGNQRMELLIAFEVIGVTLHTRELQAQLQLSTSSHQDDLWPVTLTLPVDYTLRASLSMVSHRLQSFFGGTVMGESGMKTVEDVGSPLKYEFQVGSMGDGLTALGTLVLGLEWPYEVINGKWLLYPTAITVHGNGSWPCRPPGDLVNPLNLTLSVLGDRPPSPQRRRRQLDPGGGQGPPPVTLAAAKKAKSETLLSCGSAHTRCVWLECPIPDAPVITNVTVQARVWNSTFIEDYRDFDRVRVASWATLFLRTSNPSINMENKTVPFSVDIDSDLVEELPAEIELWLVLVAVSAGLLLLGLIILLLWKCDFFKRTRYYRIMPKYHAVRIREEERYPLPGSTPLAKKHWVTSWQTRDRYY</sequence>
<dbReference type="PANTHER" id="PTHR23220:SF89">
    <property type="entry name" value="INTEGRIN ALPHA-3"/>
    <property type="match status" value="1"/>
</dbReference>
<dbReference type="FunFam" id="2.130.10.130:FF:000007">
    <property type="entry name" value="Integrin subunit alpha 3"/>
    <property type="match status" value="1"/>
</dbReference>
<evidence type="ECO:0000256" key="14">
    <source>
        <dbReference type="ARBA" id="ARBA00023180"/>
    </source>
</evidence>
<comment type="caution">
    <text evidence="21">The sequence shown here is derived from an EMBL/GenBank/DDBJ whole genome shotgun (WGS) entry which is preliminary data.</text>
</comment>
<evidence type="ECO:0000256" key="13">
    <source>
        <dbReference type="ARBA" id="ARBA00023170"/>
    </source>
</evidence>
<reference evidence="21 22" key="1">
    <citation type="journal article" date="2020" name="Mol. Biol. Evol.">
        <title>Interspecific Gene Flow and the Evolution of Specialization in Black and White Rhinoceros.</title>
        <authorList>
            <person name="Moodley Y."/>
            <person name="Westbury M.V."/>
            <person name="Russo I.M."/>
            <person name="Gopalakrishnan S."/>
            <person name="Rakotoarivelo A."/>
            <person name="Olsen R.A."/>
            <person name="Prost S."/>
            <person name="Tunstall T."/>
            <person name="Ryder O.A."/>
            <person name="Dalen L."/>
            <person name="Bruford M.W."/>
        </authorList>
    </citation>
    <scope>NUCLEOTIDE SEQUENCE [LARGE SCALE GENOMIC DNA]</scope>
    <source>
        <strain evidence="21">SBR-YM</strain>
        <tissue evidence="21">Skin</tissue>
    </source>
</reference>
<dbReference type="Pfam" id="PF20805">
    <property type="entry name" value="Integrin_A_Ig_2"/>
    <property type="match status" value="1"/>
</dbReference>
<keyword evidence="5 16" id="KW-0812">Transmembrane</keyword>
<evidence type="ECO:0000313" key="22">
    <source>
        <dbReference type="Proteomes" id="UP000551758"/>
    </source>
</evidence>
<evidence type="ECO:0000256" key="2">
    <source>
        <dbReference type="ARBA" id="ARBA00004479"/>
    </source>
</evidence>
<dbReference type="GO" id="GO:0070161">
    <property type="term" value="C:anchoring junction"/>
    <property type="evidence" value="ECO:0007669"/>
    <property type="project" value="UniProtKB-SubCell"/>
</dbReference>
<keyword evidence="22" id="KW-1185">Reference proteome</keyword>
<dbReference type="InterPro" id="IPR013517">
    <property type="entry name" value="FG-GAP"/>
</dbReference>
<keyword evidence="10 16" id="KW-1133">Transmembrane helix</keyword>
<dbReference type="AlphaFoldDB" id="A0A7J7EJF9"/>
<dbReference type="FunFam" id="2.60.40.1510:FF:000012">
    <property type="entry name" value="Integrin subunit alpha 3"/>
    <property type="match status" value="1"/>
</dbReference>
<dbReference type="Pfam" id="PF01839">
    <property type="entry name" value="FG-GAP"/>
    <property type="match status" value="2"/>
</dbReference>
<evidence type="ECO:0000256" key="1">
    <source>
        <dbReference type="ARBA" id="ARBA00004282"/>
    </source>
</evidence>
<dbReference type="InterPro" id="IPR013649">
    <property type="entry name" value="Integrin_alpha_Ig-like_1"/>
</dbReference>
<evidence type="ECO:0000259" key="20">
    <source>
        <dbReference type="Pfam" id="PF20806"/>
    </source>
</evidence>
<dbReference type="PROSITE" id="PS51470">
    <property type="entry name" value="FG_GAP"/>
    <property type="match status" value="5"/>
</dbReference>
<dbReference type="Gene3D" id="2.60.40.1510">
    <property type="entry name" value="ntegrin, alpha v. Chain A, domain 3"/>
    <property type="match status" value="1"/>
</dbReference>
<feature type="repeat" description="FG-GAP" evidence="15">
    <location>
        <begin position="407"/>
        <end position="462"/>
    </location>
</feature>
<dbReference type="FunFam" id="2.60.40.1460:FF:000004">
    <property type="entry name" value="integrin alpha-3 isoform X2"/>
    <property type="match status" value="1"/>
</dbReference>
<evidence type="ECO:0000256" key="16">
    <source>
        <dbReference type="RuleBase" id="RU003762"/>
    </source>
</evidence>
<dbReference type="InterPro" id="IPR032695">
    <property type="entry name" value="Integrin_dom_sf"/>
</dbReference>
<dbReference type="GO" id="GO:0050900">
    <property type="term" value="P:leukocyte migration"/>
    <property type="evidence" value="ECO:0007669"/>
    <property type="project" value="TreeGrafter"/>
</dbReference>
<keyword evidence="7" id="KW-0677">Repeat</keyword>
<dbReference type="InterPro" id="IPR028994">
    <property type="entry name" value="Integrin_alpha_N"/>
</dbReference>
<dbReference type="GO" id="GO:0007160">
    <property type="term" value="P:cell-matrix adhesion"/>
    <property type="evidence" value="ECO:0007669"/>
    <property type="project" value="TreeGrafter"/>
</dbReference>
<dbReference type="PANTHER" id="PTHR23220">
    <property type="entry name" value="INTEGRIN ALPHA"/>
    <property type="match status" value="1"/>
</dbReference>
<dbReference type="Gene3D" id="2.130.10.130">
    <property type="entry name" value="Integrin alpha, N-terminal"/>
    <property type="match status" value="1"/>
</dbReference>
<keyword evidence="9" id="KW-0965">Cell junction</keyword>
<dbReference type="InterPro" id="IPR000413">
    <property type="entry name" value="Integrin_alpha"/>
</dbReference>
<evidence type="ECO:0000256" key="4">
    <source>
        <dbReference type="ARBA" id="ARBA00022685"/>
    </source>
</evidence>
<feature type="region of interest" description="Disordered" evidence="17">
    <location>
        <begin position="914"/>
        <end position="938"/>
    </location>
</feature>
<dbReference type="Gene3D" id="2.60.40.1530">
    <property type="entry name" value="ntegrin, alpha v. Chain A, domain 4"/>
    <property type="match status" value="1"/>
</dbReference>
<dbReference type="GO" id="GO:0048731">
    <property type="term" value="P:system development"/>
    <property type="evidence" value="ECO:0007669"/>
    <property type="project" value="UniProtKB-ARBA"/>
</dbReference>
<keyword evidence="4" id="KW-0165">Cleavage on pair of basic residues</keyword>
<dbReference type="SMART" id="SM00191">
    <property type="entry name" value="Int_alpha"/>
    <property type="match status" value="5"/>
</dbReference>
<accession>A0A7J7EJF9</accession>
<evidence type="ECO:0000256" key="11">
    <source>
        <dbReference type="ARBA" id="ARBA00023037"/>
    </source>
</evidence>
<dbReference type="GO" id="GO:0030154">
    <property type="term" value="P:cell differentiation"/>
    <property type="evidence" value="ECO:0007669"/>
    <property type="project" value="UniProtKB-ARBA"/>
</dbReference>
<evidence type="ECO:0000259" key="18">
    <source>
        <dbReference type="Pfam" id="PF08441"/>
    </source>
</evidence>